<dbReference type="SUPFAM" id="SSF50346">
    <property type="entry name" value="PRC-barrel domain"/>
    <property type="match status" value="2"/>
</dbReference>
<dbReference type="AlphaFoldDB" id="A0A5C4JTC2"/>
<dbReference type="PANTHER" id="PTHR36505:SF1">
    <property type="entry name" value="BLR1072 PROTEIN"/>
    <property type="match status" value="1"/>
</dbReference>
<gene>
    <name evidence="3" type="ORF">FF124_05525</name>
</gene>
<evidence type="ECO:0000256" key="1">
    <source>
        <dbReference type="SAM" id="SignalP"/>
    </source>
</evidence>
<evidence type="ECO:0000259" key="2">
    <source>
        <dbReference type="Pfam" id="PF05239"/>
    </source>
</evidence>
<comment type="caution">
    <text evidence="3">The sequence shown here is derived from an EMBL/GenBank/DDBJ whole genome shotgun (WGS) entry which is preliminary data.</text>
</comment>
<dbReference type="InterPro" id="IPR011033">
    <property type="entry name" value="PRC_barrel-like_sf"/>
</dbReference>
<feature type="chain" id="PRO_5022899382" evidence="1">
    <location>
        <begin position="37"/>
        <end position="369"/>
    </location>
</feature>
<dbReference type="Proteomes" id="UP000307874">
    <property type="component" value="Unassembled WGS sequence"/>
</dbReference>
<dbReference type="InterPro" id="IPR027275">
    <property type="entry name" value="PRC-brl_dom"/>
</dbReference>
<protein>
    <submittedName>
        <fullName evidence="3">PRC-barrel domain containing protein</fullName>
    </submittedName>
</protein>
<proteinExistence type="predicted"/>
<sequence length="369" mass="38904">MRSQRNTPEKRSIFMLRKILSTTALVAVVSTGAAYAQDASNTDTMDKKPAATTGMEAGMETGATPVFPERQAASEDAKSFFGATDQQVLASSLLGWPVYGQDADDQGREQVGDINDIVMDSNGNATAAVIGVGGFLGIGEKDVAVSFDRLGWQQGENGNWLTIDATGEELENAPSFEYDDPNLLENGTAAMREEADQLRTATNDAASNVADETQDLANTAGNAMNQAGEAAGNAMNDMVAGVNKMGENAAESMNVDNPRLEGMSEVDMASISFDALEDAAVLSADGDSVGEVSDVMTHGDQSEIILVVDVGGFLGIGEKPVAISADSVRVMSDGDDYIVQTSYDRETLENQPEFSEQALNENPDAVLLN</sequence>
<accession>A0A5C4JTC2</accession>
<keyword evidence="1" id="KW-0732">Signal</keyword>
<keyword evidence="4" id="KW-1185">Reference proteome</keyword>
<name>A0A5C4JTC2_9HYPH</name>
<organism evidence="3 4">
    <name type="scientific">Martelella lutilitoris</name>
    <dbReference type="NCBI Taxonomy" id="2583532"/>
    <lineage>
        <taxon>Bacteria</taxon>
        <taxon>Pseudomonadati</taxon>
        <taxon>Pseudomonadota</taxon>
        <taxon>Alphaproteobacteria</taxon>
        <taxon>Hyphomicrobiales</taxon>
        <taxon>Aurantimonadaceae</taxon>
        <taxon>Martelella</taxon>
    </lineage>
</organism>
<dbReference type="EMBL" id="VCLB01000003">
    <property type="protein sequence ID" value="TNB48596.1"/>
    <property type="molecule type" value="Genomic_DNA"/>
</dbReference>
<evidence type="ECO:0000313" key="4">
    <source>
        <dbReference type="Proteomes" id="UP000307874"/>
    </source>
</evidence>
<dbReference type="Gene3D" id="2.30.30.240">
    <property type="entry name" value="PRC-barrel domain"/>
    <property type="match status" value="2"/>
</dbReference>
<feature type="domain" description="PRC-barrel" evidence="2">
    <location>
        <begin position="87"/>
        <end position="167"/>
    </location>
</feature>
<evidence type="ECO:0000313" key="3">
    <source>
        <dbReference type="EMBL" id="TNB48596.1"/>
    </source>
</evidence>
<feature type="domain" description="PRC-barrel" evidence="2">
    <location>
        <begin position="273"/>
        <end position="341"/>
    </location>
</feature>
<dbReference type="PANTHER" id="PTHR36505">
    <property type="entry name" value="BLR1072 PROTEIN"/>
    <property type="match status" value="1"/>
</dbReference>
<feature type="signal peptide" evidence="1">
    <location>
        <begin position="1"/>
        <end position="36"/>
    </location>
</feature>
<dbReference type="Pfam" id="PF05239">
    <property type="entry name" value="PRC"/>
    <property type="match status" value="2"/>
</dbReference>
<reference evidence="3 4" key="1">
    <citation type="submission" date="2019-06" db="EMBL/GenBank/DDBJ databases">
        <title>Martelella lutilitoris sp. nov., isolated from a tidal mudflat.</title>
        <authorList>
            <person name="Kim Y.-J."/>
        </authorList>
    </citation>
    <scope>NUCLEOTIDE SEQUENCE [LARGE SCALE GENOMIC DNA]</scope>
    <source>
        <strain evidence="3 4">GH2-6</strain>
    </source>
</reference>
<dbReference type="OrthoDB" id="7876889at2"/>